<gene>
    <name evidence="1" type="ORF">RF11_08916</name>
</gene>
<reference evidence="1 2" key="1">
    <citation type="journal article" date="2014" name="Genome Biol. Evol.">
        <title>The genome of the myxosporean Thelohanellus kitauei shows adaptations to nutrient acquisition within its fish host.</title>
        <authorList>
            <person name="Yang Y."/>
            <person name="Xiong J."/>
            <person name="Zhou Z."/>
            <person name="Huo F."/>
            <person name="Miao W."/>
            <person name="Ran C."/>
            <person name="Liu Y."/>
            <person name="Zhang J."/>
            <person name="Feng J."/>
            <person name="Wang M."/>
            <person name="Wang M."/>
            <person name="Wang L."/>
            <person name="Yao B."/>
        </authorList>
    </citation>
    <scope>NUCLEOTIDE SEQUENCE [LARGE SCALE GENOMIC DNA]</scope>
    <source>
        <strain evidence="1">Wuqing</strain>
    </source>
</reference>
<keyword evidence="2" id="KW-1185">Reference proteome</keyword>
<comment type="caution">
    <text evidence="1">The sequence shown here is derived from an EMBL/GenBank/DDBJ whole genome shotgun (WGS) entry which is preliminary data.</text>
</comment>
<evidence type="ECO:0000313" key="2">
    <source>
        <dbReference type="Proteomes" id="UP000031668"/>
    </source>
</evidence>
<organism evidence="1 2">
    <name type="scientific">Thelohanellus kitauei</name>
    <name type="common">Myxosporean</name>
    <dbReference type="NCBI Taxonomy" id="669202"/>
    <lineage>
        <taxon>Eukaryota</taxon>
        <taxon>Metazoa</taxon>
        <taxon>Cnidaria</taxon>
        <taxon>Myxozoa</taxon>
        <taxon>Myxosporea</taxon>
        <taxon>Bivalvulida</taxon>
        <taxon>Platysporina</taxon>
        <taxon>Myxobolidae</taxon>
        <taxon>Thelohanellus</taxon>
    </lineage>
</organism>
<protein>
    <submittedName>
        <fullName evidence="1">Uncharacterized protein</fullName>
    </submittedName>
</protein>
<dbReference type="AlphaFoldDB" id="A0A0C2NK81"/>
<sequence>MEKPYAGYNMTNISDIAKNYSLYYYKFLLMLDFKQKNLLMNCKIIKPTPAKCIKDKRTLSITAPNCFPVSIFLCKFTRNIYTLWLRSRFFTVARLCTSP</sequence>
<evidence type="ECO:0000313" key="1">
    <source>
        <dbReference type="EMBL" id="KII74442.1"/>
    </source>
</evidence>
<name>A0A0C2NK81_THEKT</name>
<dbReference type="EMBL" id="JWZT01000419">
    <property type="protein sequence ID" value="KII74442.1"/>
    <property type="molecule type" value="Genomic_DNA"/>
</dbReference>
<proteinExistence type="predicted"/>
<dbReference type="Proteomes" id="UP000031668">
    <property type="component" value="Unassembled WGS sequence"/>
</dbReference>
<accession>A0A0C2NK81</accession>